<feature type="compositionally biased region" description="Low complexity" evidence="1">
    <location>
        <begin position="17"/>
        <end position="31"/>
    </location>
</feature>
<evidence type="ECO:0000313" key="2">
    <source>
        <dbReference type="EMBL" id="ABO93679.1"/>
    </source>
</evidence>
<keyword evidence="3" id="KW-1185">Reference proteome</keyword>
<feature type="region of interest" description="Disordered" evidence="1">
    <location>
        <begin position="90"/>
        <end position="174"/>
    </location>
</feature>
<feature type="compositionally biased region" description="Basic and acidic residues" evidence="1">
    <location>
        <begin position="122"/>
        <end position="137"/>
    </location>
</feature>
<dbReference type="InterPro" id="IPR013885">
    <property type="entry name" value="DUF1764_euk"/>
</dbReference>
<organism evidence="2 3">
    <name type="scientific">Ostreococcus lucimarinus (strain CCE9901)</name>
    <dbReference type="NCBI Taxonomy" id="436017"/>
    <lineage>
        <taxon>Eukaryota</taxon>
        <taxon>Viridiplantae</taxon>
        <taxon>Chlorophyta</taxon>
        <taxon>Mamiellophyceae</taxon>
        <taxon>Mamiellales</taxon>
        <taxon>Bathycoccaceae</taxon>
        <taxon>Ostreococcus</taxon>
    </lineage>
</organism>
<dbReference type="GeneID" id="4999589"/>
<proteinExistence type="predicted"/>
<dbReference type="Proteomes" id="UP000001568">
    <property type="component" value="Chromosome 1"/>
</dbReference>
<dbReference type="OrthoDB" id="10457699at2759"/>
<sequence length="182" mass="19313">MTKPSRERARTSKATPAASARGVGATTTTTKAKAKAKRAADGGRGDGAARDDAKRGRDARASGEEGAKANDDDGFDVDALFGDAKKRAVKMNSGAREAAAAAEAPRVRVLLPGQKKPKQKRDKPEFTPVDKPRRYEDGLPVYKSYGDFSDMKAGQCDDGNGKKRGPNGEPGGDCPFDCWCCF</sequence>
<feature type="compositionally biased region" description="Low complexity" evidence="1">
    <location>
        <begin position="95"/>
        <end position="104"/>
    </location>
</feature>
<feature type="compositionally biased region" description="Basic and acidic residues" evidence="1">
    <location>
        <begin position="38"/>
        <end position="71"/>
    </location>
</feature>
<feature type="region of interest" description="Disordered" evidence="1">
    <location>
        <begin position="1"/>
        <end position="78"/>
    </location>
</feature>
<dbReference type="Pfam" id="PF08576">
    <property type="entry name" value="DUF1764"/>
    <property type="match status" value="1"/>
</dbReference>
<accession>A4RQH1</accession>
<dbReference type="HOGENOM" id="CLU_1484378_0_0_1"/>
<feature type="compositionally biased region" description="Basic and acidic residues" evidence="1">
    <location>
        <begin position="1"/>
        <end position="10"/>
    </location>
</feature>
<evidence type="ECO:0000256" key="1">
    <source>
        <dbReference type="SAM" id="MobiDB-lite"/>
    </source>
</evidence>
<evidence type="ECO:0000313" key="3">
    <source>
        <dbReference type="Proteomes" id="UP000001568"/>
    </source>
</evidence>
<dbReference type="KEGG" id="olu:OSTLU_28663"/>
<dbReference type="EMBL" id="CP000581">
    <property type="protein sequence ID" value="ABO93679.1"/>
    <property type="molecule type" value="Genomic_DNA"/>
</dbReference>
<dbReference type="RefSeq" id="XP_001415387.1">
    <property type="nucleotide sequence ID" value="XM_001415350.1"/>
</dbReference>
<gene>
    <name evidence="2" type="ORF">OSTLU_28663</name>
</gene>
<name>A4RQH1_OSTLU</name>
<dbReference type="Gramene" id="ABO93679">
    <property type="protein sequence ID" value="ABO93679"/>
    <property type="gene ID" value="OSTLU_28663"/>
</dbReference>
<dbReference type="AlphaFoldDB" id="A4RQH1"/>
<reference evidence="2 3" key="1">
    <citation type="journal article" date="2007" name="Proc. Natl. Acad. Sci. U.S.A.">
        <title>The tiny eukaryote Ostreococcus provides genomic insights into the paradox of plankton speciation.</title>
        <authorList>
            <person name="Palenik B."/>
            <person name="Grimwood J."/>
            <person name="Aerts A."/>
            <person name="Rouze P."/>
            <person name="Salamov A."/>
            <person name="Putnam N."/>
            <person name="Dupont C."/>
            <person name="Jorgensen R."/>
            <person name="Derelle E."/>
            <person name="Rombauts S."/>
            <person name="Zhou K."/>
            <person name="Otillar R."/>
            <person name="Merchant S.S."/>
            <person name="Podell S."/>
            <person name="Gaasterland T."/>
            <person name="Napoli C."/>
            <person name="Gendler K."/>
            <person name="Manuell A."/>
            <person name="Tai V."/>
            <person name="Vallon O."/>
            <person name="Piganeau G."/>
            <person name="Jancek S."/>
            <person name="Heijde M."/>
            <person name="Jabbari K."/>
            <person name="Bowler C."/>
            <person name="Lohr M."/>
            <person name="Robbens S."/>
            <person name="Werner G."/>
            <person name="Dubchak I."/>
            <person name="Pazour G.J."/>
            <person name="Ren Q."/>
            <person name="Paulsen I."/>
            <person name="Delwiche C."/>
            <person name="Schmutz J."/>
            <person name="Rokhsar D."/>
            <person name="Van de Peer Y."/>
            <person name="Moreau H."/>
            <person name="Grigoriev I.V."/>
        </authorList>
    </citation>
    <scope>NUCLEOTIDE SEQUENCE [LARGE SCALE GENOMIC DNA]</scope>
    <source>
        <strain evidence="2 3">CCE9901</strain>
    </source>
</reference>
<protein>
    <submittedName>
        <fullName evidence="2">Uncharacterized protein</fullName>
    </submittedName>
</protein>